<proteinExistence type="inferred from homology"/>
<dbReference type="Pfam" id="PF00936">
    <property type="entry name" value="BMC"/>
    <property type="match status" value="1"/>
</dbReference>
<organism evidence="5 6">
    <name type="scientific">Anaerosolibacter carboniphilus</name>
    <dbReference type="NCBI Taxonomy" id="1417629"/>
    <lineage>
        <taxon>Bacteria</taxon>
        <taxon>Bacillati</taxon>
        <taxon>Bacillota</taxon>
        <taxon>Clostridia</taxon>
        <taxon>Peptostreptococcales</taxon>
        <taxon>Thermotaleaceae</taxon>
        <taxon>Anaerosolibacter</taxon>
    </lineage>
</organism>
<name>A0A841KNX4_9FIRM</name>
<dbReference type="InterPro" id="IPR037233">
    <property type="entry name" value="CcmK-like_sf"/>
</dbReference>
<comment type="caution">
    <text evidence="5">The sequence shown here is derived from an EMBL/GenBank/DDBJ whole genome shotgun (WGS) entry which is preliminary data.</text>
</comment>
<keyword evidence="2" id="KW-1283">Bacterial microcompartment</keyword>
<feature type="domain" description="BMC" evidence="4">
    <location>
        <begin position="5"/>
        <end position="93"/>
    </location>
</feature>
<evidence type="ECO:0000256" key="2">
    <source>
        <dbReference type="ARBA" id="ARBA00024446"/>
    </source>
</evidence>
<evidence type="ECO:0000313" key="6">
    <source>
        <dbReference type="Proteomes" id="UP000579281"/>
    </source>
</evidence>
<dbReference type="EMBL" id="JACHEN010000005">
    <property type="protein sequence ID" value="MBB6215146.1"/>
    <property type="molecule type" value="Genomic_DNA"/>
</dbReference>
<gene>
    <name evidence="5" type="ORF">HNQ80_001235</name>
</gene>
<reference evidence="5 6" key="1">
    <citation type="submission" date="2020-08" db="EMBL/GenBank/DDBJ databases">
        <title>Genomic Encyclopedia of Type Strains, Phase IV (KMG-IV): sequencing the most valuable type-strain genomes for metagenomic binning, comparative biology and taxonomic classification.</title>
        <authorList>
            <person name="Goeker M."/>
        </authorList>
    </citation>
    <scope>NUCLEOTIDE SEQUENCE [LARGE SCALE GENOMIC DNA]</scope>
    <source>
        <strain evidence="5 6">DSM 103526</strain>
    </source>
</reference>
<keyword evidence="6" id="KW-1185">Reference proteome</keyword>
<dbReference type="Gene3D" id="3.30.70.1710">
    <property type="match status" value="1"/>
</dbReference>
<evidence type="ECO:0000256" key="3">
    <source>
        <dbReference type="PROSITE-ProRule" id="PRU01278"/>
    </source>
</evidence>
<evidence type="ECO:0000256" key="1">
    <source>
        <dbReference type="ARBA" id="ARBA00024322"/>
    </source>
</evidence>
<dbReference type="SMART" id="SM00877">
    <property type="entry name" value="BMC"/>
    <property type="match status" value="1"/>
</dbReference>
<evidence type="ECO:0000259" key="4">
    <source>
        <dbReference type="PROSITE" id="PS51930"/>
    </source>
</evidence>
<dbReference type="PANTHER" id="PTHR33941:SF11">
    <property type="entry name" value="BACTERIAL MICROCOMPARTMENT SHELL PROTEIN PDUJ"/>
    <property type="match status" value="1"/>
</dbReference>
<dbReference type="PANTHER" id="PTHR33941">
    <property type="entry name" value="PROPANEDIOL UTILIZATION PROTEIN PDUA"/>
    <property type="match status" value="1"/>
</dbReference>
<dbReference type="CDD" id="cd07045">
    <property type="entry name" value="BMC_CcmK_like"/>
    <property type="match status" value="1"/>
</dbReference>
<accession>A0A841KNX4</accession>
<dbReference type="AlphaFoldDB" id="A0A841KNX4"/>
<dbReference type="InterPro" id="IPR000249">
    <property type="entry name" value="BMC_dom"/>
</dbReference>
<dbReference type="GO" id="GO:0031469">
    <property type="term" value="C:bacterial microcompartment"/>
    <property type="evidence" value="ECO:0007669"/>
    <property type="project" value="UniProtKB-SubCell"/>
</dbReference>
<dbReference type="SUPFAM" id="SSF143414">
    <property type="entry name" value="CcmK-like"/>
    <property type="match status" value="1"/>
</dbReference>
<protein>
    <submittedName>
        <fullName evidence="5">Microcompartment protein CcmL/EutN</fullName>
    </submittedName>
</protein>
<comment type="subcellular location">
    <subcellularLocation>
        <location evidence="1">Bacterial microcompartment</location>
    </subcellularLocation>
</comment>
<dbReference type="PROSITE" id="PS51930">
    <property type="entry name" value="BMC_2"/>
    <property type="match status" value="1"/>
</dbReference>
<dbReference type="Proteomes" id="UP000579281">
    <property type="component" value="Unassembled WGS sequence"/>
</dbReference>
<dbReference type="InterPro" id="IPR044872">
    <property type="entry name" value="CcmK/CsoS1_BMC"/>
</dbReference>
<dbReference type="InterPro" id="IPR050575">
    <property type="entry name" value="BMC_shell"/>
</dbReference>
<sequence length="107" mass="11158">MRGAALGLIETIGLSTAITALDAACKTADVTLVGYEKVIGAGKSISVTVQIVGDVAAVQAAVSAGAMAGERVGKVLAARVIPRPHEEVDELIKRFEQNLKKKDEKEE</sequence>
<dbReference type="RefSeq" id="WP_184309170.1">
    <property type="nucleotide sequence ID" value="NZ_JACHEN010000005.1"/>
</dbReference>
<comment type="similarity">
    <text evidence="3">Belongs to the bacterial microcompartments protein family.</text>
</comment>
<evidence type="ECO:0000313" key="5">
    <source>
        <dbReference type="EMBL" id="MBB6215146.1"/>
    </source>
</evidence>